<dbReference type="Gene3D" id="2.180.10.10">
    <property type="entry name" value="RHS repeat-associated core"/>
    <property type="match status" value="1"/>
</dbReference>
<evidence type="ECO:0000313" key="2">
    <source>
        <dbReference type="Proteomes" id="UP001157960"/>
    </source>
</evidence>
<accession>A0ABY1PLC7</accession>
<proteinExistence type="predicted"/>
<dbReference type="PANTHER" id="PTHR32305:SF15">
    <property type="entry name" value="PROTEIN RHSA-RELATED"/>
    <property type="match status" value="1"/>
</dbReference>
<keyword evidence="2" id="KW-1185">Reference proteome</keyword>
<comment type="caution">
    <text evidence="1">The sequence shown here is derived from an EMBL/GenBank/DDBJ whole genome shotgun (WGS) entry which is preliminary data.</text>
</comment>
<gene>
    <name evidence="1" type="ORF">SAMN06264346_12015</name>
</gene>
<sequence length="390" mass="44249">MEEKEIYWFHPDYLGSSSFITGLDGEVTGYTTSDIEKEFGKAPAPMGGLYYLHGDHLGTATYVTNEYAEPTQFFLNLPFGETMVEQQEPTAYVNPYKFNAKELDSETGLYYYGARYYNPRLSIWYGVDPLAVYNPVMETQFYGDGQHNGGVFYWGNLNPYIYCYQNPVIYIDPNGKQIHFSQAPKFNYDSGFSKFPKQKPSGADRTNYALWTAKATMARPLLPNGVAGYMHYLGNTGKDYTFNFAKYLNEDKSGKTLLTNITNLAKNNSEKVLTQPGSISYYSQGFSAGNSLEFPYPESEDCQKAIGAFNFYYKADLSVKSVKSGLKYTLNLTIYAEDKYNFNPGQKDIATDTPDDVNGRFEVIGWAKEFMQRGAAKIKKIEWIVKQKKP</sequence>
<organism evidence="1 2">
    <name type="scientific">Chryseobacterium profundimaris</name>
    <dbReference type="NCBI Taxonomy" id="1387275"/>
    <lineage>
        <taxon>Bacteria</taxon>
        <taxon>Pseudomonadati</taxon>
        <taxon>Bacteroidota</taxon>
        <taxon>Flavobacteriia</taxon>
        <taxon>Flavobacteriales</taxon>
        <taxon>Weeksellaceae</taxon>
        <taxon>Chryseobacterium group</taxon>
        <taxon>Chryseobacterium</taxon>
    </lineage>
</organism>
<dbReference type="InterPro" id="IPR050708">
    <property type="entry name" value="T6SS_VgrG/RHS"/>
</dbReference>
<name>A0ABY1PLC7_9FLAO</name>
<dbReference type="PANTHER" id="PTHR32305">
    <property type="match status" value="1"/>
</dbReference>
<protein>
    <submittedName>
        <fullName evidence="1">RHS repeat-associated core domain-containing protein</fullName>
    </submittedName>
</protein>
<dbReference type="NCBIfam" id="TIGR03696">
    <property type="entry name" value="Rhs_assc_core"/>
    <property type="match status" value="1"/>
</dbReference>
<dbReference type="InterPro" id="IPR022385">
    <property type="entry name" value="Rhs_assc_core"/>
</dbReference>
<dbReference type="Proteomes" id="UP001157960">
    <property type="component" value="Unassembled WGS sequence"/>
</dbReference>
<dbReference type="EMBL" id="FXTZ01000020">
    <property type="protein sequence ID" value="SMP35238.1"/>
    <property type="molecule type" value="Genomic_DNA"/>
</dbReference>
<reference evidence="1 2" key="1">
    <citation type="submission" date="2017-05" db="EMBL/GenBank/DDBJ databases">
        <authorList>
            <person name="Varghese N."/>
            <person name="Submissions S."/>
        </authorList>
    </citation>
    <scope>NUCLEOTIDE SEQUENCE [LARGE SCALE GENOMIC DNA]</scope>
    <source>
        <strain evidence="1 2">DSM 28214</strain>
    </source>
</reference>
<evidence type="ECO:0000313" key="1">
    <source>
        <dbReference type="EMBL" id="SMP35238.1"/>
    </source>
</evidence>
<dbReference type="RefSeq" id="WP_283423770.1">
    <property type="nucleotide sequence ID" value="NZ_FXTZ01000020.1"/>
</dbReference>